<dbReference type="PROSITE" id="PS51318">
    <property type="entry name" value="TAT"/>
    <property type="match status" value="1"/>
</dbReference>
<keyword evidence="3" id="KW-1185">Reference proteome</keyword>
<dbReference type="EMBL" id="CP001966">
    <property type="protein sequence ID" value="ADG76897.1"/>
    <property type="molecule type" value="Genomic_DNA"/>
</dbReference>
<feature type="signal peptide" evidence="1">
    <location>
        <begin position="1"/>
        <end position="25"/>
    </location>
</feature>
<dbReference type="HOGENOM" id="CLU_2686758_0_0_11"/>
<protein>
    <submittedName>
        <fullName evidence="2">Uncharacterized protein</fullName>
    </submittedName>
</protein>
<reference evidence="3" key="1">
    <citation type="submission" date="2010-03" db="EMBL/GenBank/DDBJ databases">
        <title>The complete chromosome of Tsukamurella paurometabola DSM 20162.</title>
        <authorList>
            <consortium name="US DOE Joint Genome Institute (JGI-PGF)"/>
            <person name="Lucas S."/>
            <person name="Copeland A."/>
            <person name="Lapidus A."/>
            <person name="Glavina del Rio T."/>
            <person name="Dalin E."/>
            <person name="Tice H."/>
            <person name="Bruce D."/>
            <person name="Goodwin L."/>
            <person name="Pitluck S."/>
            <person name="Kyrpides N."/>
            <person name="Mavromatis K."/>
            <person name="Ivanova N."/>
            <person name="Mikhailova N."/>
            <person name="Munk A.C."/>
            <person name="Brettin T."/>
            <person name="Detter J.C."/>
            <person name="Tapia R."/>
            <person name="Han C."/>
            <person name="Larimer F."/>
            <person name="Land M."/>
            <person name="Hauser L."/>
            <person name="Markowitz V."/>
            <person name="Cheng J.-F."/>
            <person name="Hugenholtz P."/>
            <person name="Woyke T."/>
            <person name="Wu D."/>
            <person name="Jando M."/>
            <person name="Brambilla E."/>
            <person name="Klenk H.-P."/>
            <person name="Eisen J.A."/>
        </authorList>
    </citation>
    <scope>NUCLEOTIDE SEQUENCE [LARGE SCALE GENOMIC DNA]</scope>
    <source>
        <strain evidence="3">ATCC 8368 / DSM 20162 / CCUG 35730 / CIP 100753 / JCM 10117 / KCTC 9821 / NBRC 16120 / NCIMB 702349 / NCTC 13040</strain>
    </source>
</reference>
<sequence>MNQIRRRIAGVGAAAAIVLSGGFLAAPIASADHVSDCYALYDSTVDYCNGIAASGRDAAPCFYAARENLRQCLS</sequence>
<dbReference type="Proteomes" id="UP000001213">
    <property type="component" value="Chromosome"/>
</dbReference>
<keyword evidence="1" id="KW-0732">Signal</keyword>
<reference evidence="2 3" key="2">
    <citation type="journal article" date="2011" name="Stand. Genomic Sci.">
        <title>Complete genome sequence of Tsukamurella paurometabola type strain (no. 33).</title>
        <authorList>
            <person name="Munk A.C."/>
            <person name="Lapidus A."/>
            <person name="Lucas S."/>
            <person name="Nolan M."/>
            <person name="Tice H."/>
            <person name="Cheng J.F."/>
            <person name="Del Rio T.G."/>
            <person name="Goodwin L."/>
            <person name="Pitluck S."/>
            <person name="Liolios K."/>
            <person name="Huntemann M."/>
            <person name="Ivanova N."/>
            <person name="Mavromatis K."/>
            <person name="Mikhailova N."/>
            <person name="Pati A."/>
            <person name="Chen A."/>
            <person name="Palaniappan K."/>
            <person name="Tapia R."/>
            <person name="Han C."/>
            <person name="Land M."/>
            <person name="Hauser L."/>
            <person name="Chang Y.J."/>
            <person name="Jeffries C.D."/>
            <person name="Brettin T."/>
            <person name="Yasawong M."/>
            <person name="Brambilla E.M."/>
            <person name="Rohde M."/>
            <person name="Sikorski J."/>
            <person name="Goker M."/>
            <person name="Detter J.C."/>
            <person name="Woyke T."/>
            <person name="Bristow J."/>
            <person name="Eisen J.A."/>
            <person name="Markowitz V."/>
            <person name="Hugenholtz P."/>
            <person name="Kyrpides N.C."/>
            <person name="Klenk H.P."/>
        </authorList>
    </citation>
    <scope>NUCLEOTIDE SEQUENCE [LARGE SCALE GENOMIC DNA]</scope>
    <source>
        <strain evidence="3">ATCC 8368 / DSM 20162 / CCUG 35730 / CIP 100753 / JCM 10117 / KCTC 9821 / NBRC 16120 / NCIMB 702349 / NCTC 13040</strain>
    </source>
</reference>
<organism evidence="2 3">
    <name type="scientific">Tsukamurella paurometabola (strain ATCC 8368 / DSM 20162 / CCUG 35730 / CIP 100753 / JCM 10117 / KCTC 9821 / NBRC 16120 / NCIMB 702349 / NCTC 13040)</name>
    <name type="common">Corynebacterium paurometabolum</name>
    <dbReference type="NCBI Taxonomy" id="521096"/>
    <lineage>
        <taxon>Bacteria</taxon>
        <taxon>Bacillati</taxon>
        <taxon>Actinomycetota</taxon>
        <taxon>Actinomycetes</taxon>
        <taxon>Mycobacteriales</taxon>
        <taxon>Tsukamurellaceae</taxon>
        <taxon>Tsukamurella</taxon>
    </lineage>
</organism>
<dbReference type="RefSeq" id="WP_013124952.1">
    <property type="nucleotide sequence ID" value="NC_014158.1"/>
</dbReference>
<dbReference type="InterPro" id="IPR006311">
    <property type="entry name" value="TAT_signal"/>
</dbReference>
<accession>D5UQR4</accession>
<evidence type="ECO:0000256" key="1">
    <source>
        <dbReference type="SAM" id="SignalP"/>
    </source>
</evidence>
<dbReference type="KEGG" id="tpr:Tpau_0247"/>
<feature type="chain" id="PRO_5039460896" evidence="1">
    <location>
        <begin position="26"/>
        <end position="74"/>
    </location>
</feature>
<gene>
    <name evidence="2" type="ordered locus">Tpau_0247</name>
</gene>
<proteinExistence type="predicted"/>
<dbReference type="AlphaFoldDB" id="D5UQR4"/>
<name>D5UQR4_TSUPD</name>
<evidence type="ECO:0000313" key="3">
    <source>
        <dbReference type="Proteomes" id="UP000001213"/>
    </source>
</evidence>
<evidence type="ECO:0000313" key="2">
    <source>
        <dbReference type="EMBL" id="ADG76897.1"/>
    </source>
</evidence>